<dbReference type="Pfam" id="PF10531">
    <property type="entry name" value="SLBB"/>
    <property type="match status" value="1"/>
</dbReference>
<dbReference type="NCBIfam" id="TIGR00426">
    <property type="entry name" value="competence protein ComEA helix-hairpin-helix repeat region"/>
    <property type="match status" value="1"/>
</dbReference>
<sequence length="198" mass="21950">MLINKKSFLKVLLGFVFLLILVVIVNSNKEEGVLVLEEENNTRQPEEMESINSQLHDEAISDPLVVDIKGAVNNPGVYEITAGSRVIDVIESAGGMTEEADTYSVNLAELVYDEMSIVIFKVGEEQGIWQTEKNNKIRINSASKEELQSLSGIGPSKAEAIIQYREENGPFQTIEDLTLVTGIGEKIVEKIKDDILIR</sequence>
<dbReference type="Gene3D" id="1.10.150.280">
    <property type="entry name" value="AF1531-like domain"/>
    <property type="match status" value="1"/>
</dbReference>
<name>A0A841Q7E0_9BACI</name>
<feature type="domain" description="Helix-hairpin-helix DNA-binding motif class 1" evidence="1">
    <location>
        <begin position="145"/>
        <end position="164"/>
    </location>
</feature>
<accession>A0A841Q7E0</accession>
<dbReference type="SUPFAM" id="SSF142984">
    <property type="entry name" value="Nqo1 middle domain-like"/>
    <property type="match status" value="1"/>
</dbReference>
<dbReference type="InterPro" id="IPR010994">
    <property type="entry name" value="RuvA_2-like"/>
</dbReference>
<reference evidence="2 3" key="1">
    <citation type="submission" date="2020-08" db="EMBL/GenBank/DDBJ databases">
        <title>Genomic Encyclopedia of Type Strains, Phase IV (KMG-IV): sequencing the most valuable type-strain genomes for metagenomic binning, comparative biology and taxonomic classification.</title>
        <authorList>
            <person name="Goeker M."/>
        </authorList>
    </citation>
    <scope>NUCLEOTIDE SEQUENCE [LARGE SCALE GENOMIC DNA]</scope>
    <source>
        <strain evidence="2 3">DSM 19612</strain>
    </source>
</reference>
<dbReference type="EMBL" id="JACHGH010000008">
    <property type="protein sequence ID" value="MBB6454341.1"/>
    <property type="molecule type" value="Genomic_DNA"/>
</dbReference>
<dbReference type="Pfam" id="PF12836">
    <property type="entry name" value="HHH_3"/>
    <property type="match status" value="1"/>
</dbReference>
<keyword evidence="3" id="KW-1185">Reference proteome</keyword>
<evidence type="ECO:0000313" key="2">
    <source>
        <dbReference type="EMBL" id="MBB6454341.1"/>
    </source>
</evidence>
<dbReference type="SMART" id="SM00278">
    <property type="entry name" value="HhH1"/>
    <property type="match status" value="2"/>
</dbReference>
<dbReference type="Proteomes" id="UP000581688">
    <property type="component" value="Unassembled WGS sequence"/>
</dbReference>
<dbReference type="AlphaFoldDB" id="A0A841Q7E0"/>
<dbReference type="GO" id="GO:0015627">
    <property type="term" value="C:type II protein secretion system complex"/>
    <property type="evidence" value="ECO:0007669"/>
    <property type="project" value="TreeGrafter"/>
</dbReference>
<feature type="domain" description="Helix-hairpin-helix DNA-binding motif class 1" evidence="1">
    <location>
        <begin position="175"/>
        <end position="194"/>
    </location>
</feature>
<protein>
    <submittedName>
        <fullName evidence="2">Competence protein ComEA</fullName>
    </submittedName>
</protein>
<dbReference type="SUPFAM" id="SSF47781">
    <property type="entry name" value="RuvA domain 2-like"/>
    <property type="match status" value="1"/>
</dbReference>
<dbReference type="InterPro" id="IPR051675">
    <property type="entry name" value="Endo/Exo/Phosphatase_dom_1"/>
</dbReference>
<dbReference type="InterPro" id="IPR004509">
    <property type="entry name" value="Competence_ComEA_HhH"/>
</dbReference>
<comment type="caution">
    <text evidence="2">The sequence shown here is derived from an EMBL/GenBank/DDBJ whole genome shotgun (WGS) entry which is preliminary data.</text>
</comment>
<dbReference type="PANTHER" id="PTHR21180:SF32">
    <property type="entry name" value="ENDONUCLEASE_EXONUCLEASE_PHOSPHATASE FAMILY DOMAIN-CONTAINING PROTEIN 1"/>
    <property type="match status" value="1"/>
</dbReference>
<evidence type="ECO:0000259" key="1">
    <source>
        <dbReference type="SMART" id="SM00278"/>
    </source>
</evidence>
<dbReference type="PANTHER" id="PTHR21180">
    <property type="entry name" value="ENDONUCLEASE/EXONUCLEASE/PHOSPHATASE FAMILY DOMAIN-CONTAINING PROTEIN 1"/>
    <property type="match status" value="1"/>
</dbReference>
<dbReference type="InterPro" id="IPR003583">
    <property type="entry name" value="Hlx-hairpin-Hlx_DNA-bd_motif"/>
</dbReference>
<dbReference type="GO" id="GO:0015628">
    <property type="term" value="P:protein secretion by the type II secretion system"/>
    <property type="evidence" value="ECO:0007669"/>
    <property type="project" value="TreeGrafter"/>
</dbReference>
<dbReference type="InterPro" id="IPR019554">
    <property type="entry name" value="Soluble_ligand-bd"/>
</dbReference>
<proteinExistence type="predicted"/>
<dbReference type="GO" id="GO:0006281">
    <property type="term" value="P:DNA repair"/>
    <property type="evidence" value="ECO:0007669"/>
    <property type="project" value="InterPro"/>
</dbReference>
<dbReference type="GO" id="GO:0003677">
    <property type="term" value="F:DNA binding"/>
    <property type="evidence" value="ECO:0007669"/>
    <property type="project" value="InterPro"/>
</dbReference>
<evidence type="ECO:0000313" key="3">
    <source>
        <dbReference type="Proteomes" id="UP000581688"/>
    </source>
</evidence>
<organism evidence="2 3">
    <name type="scientific">Salirhabdus euzebyi</name>
    <dbReference type="NCBI Taxonomy" id="394506"/>
    <lineage>
        <taxon>Bacteria</taxon>
        <taxon>Bacillati</taxon>
        <taxon>Bacillota</taxon>
        <taxon>Bacilli</taxon>
        <taxon>Bacillales</taxon>
        <taxon>Bacillaceae</taxon>
        <taxon>Salirhabdus</taxon>
    </lineage>
</organism>
<dbReference type="RefSeq" id="WP_246199912.1">
    <property type="nucleotide sequence ID" value="NZ_CADDWK010000001.1"/>
</dbReference>
<gene>
    <name evidence="2" type="ORF">HNQ94_002816</name>
</gene>